<dbReference type="AlphaFoldDB" id="A0A6P8HHG5"/>
<comment type="similarity">
    <text evidence="2">Belongs to the Integrator subunit 2 family.</text>
</comment>
<protein>
    <submittedName>
        <fullName evidence="5">Integrator complex subunit 2-like isoform X1</fullName>
    </submittedName>
</protein>
<dbReference type="InterPro" id="IPR029321">
    <property type="entry name" value="INTS2"/>
</dbReference>
<evidence type="ECO:0000313" key="5">
    <source>
        <dbReference type="RefSeq" id="XP_031555844.1"/>
    </source>
</evidence>
<evidence type="ECO:0000256" key="3">
    <source>
        <dbReference type="ARBA" id="ARBA00023242"/>
    </source>
</evidence>
<dbReference type="RefSeq" id="XP_031555844.1">
    <property type="nucleotide sequence ID" value="XM_031699984.1"/>
</dbReference>
<dbReference type="InParanoid" id="A0A6P8HHG5"/>
<evidence type="ECO:0000313" key="4">
    <source>
        <dbReference type="Proteomes" id="UP000515163"/>
    </source>
</evidence>
<dbReference type="GeneID" id="116292634"/>
<reference evidence="5" key="1">
    <citation type="submission" date="2025-08" db="UniProtKB">
        <authorList>
            <consortium name="RefSeq"/>
        </authorList>
    </citation>
    <scope>IDENTIFICATION</scope>
    <source>
        <tissue evidence="5">Tentacle</tissue>
    </source>
</reference>
<keyword evidence="4" id="KW-1185">Reference proteome</keyword>
<dbReference type="OrthoDB" id="70899at2759"/>
<proteinExistence type="inferred from homology"/>
<dbReference type="GO" id="GO:0032039">
    <property type="term" value="C:integrator complex"/>
    <property type="evidence" value="ECO:0007669"/>
    <property type="project" value="InterPro"/>
</dbReference>
<dbReference type="KEGG" id="aten:116292634"/>
<dbReference type="InterPro" id="IPR026236">
    <property type="entry name" value="Int2_metazoa"/>
</dbReference>
<dbReference type="FunCoup" id="A0A6P8HHG5">
    <property type="interactions" value="3809"/>
</dbReference>
<accession>A0A6P8HHG5</accession>
<comment type="subcellular location">
    <subcellularLocation>
        <location evidence="1">Nucleus</location>
    </subcellularLocation>
</comment>
<gene>
    <name evidence="5" type="primary">LOC116292634</name>
</gene>
<dbReference type="Pfam" id="PF14750">
    <property type="entry name" value="INTS2"/>
    <property type="match status" value="1"/>
</dbReference>
<dbReference type="PANTHER" id="PTHR28608">
    <property type="entry name" value="INTEGRATOR COMPLEX SUBUNIT 2"/>
    <property type="match status" value="1"/>
</dbReference>
<dbReference type="Proteomes" id="UP000515163">
    <property type="component" value="Unplaced"/>
</dbReference>
<keyword evidence="3" id="KW-0539">Nucleus</keyword>
<dbReference type="PANTHER" id="PTHR28608:SF1">
    <property type="entry name" value="INTEGRATOR COMPLEX SUBUNIT 2"/>
    <property type="match status" value="1"/>
</dbReference>
<dbReference type="PRINTS" id="PR02105">
    <property type="entry name" value="INTSUBUNIT2"/>
</dbReference>
<organism evidence="4 5">
    <name type="scientific">Actinia tenebrosa</name>
    <name type="common">Australian red waratah sea anemone</name>
    <dbReference type="NCBI Taxonomy" id="6105"/>
    <lineage>
        <taxon>Eukaryota</taxon>
        <taxon>Metazoa</taxon>
        <taxon>Cnidaria</taxon>
        <taxon>Anthozoa</taxon>
        <taxon>Hexacorallia</taxon>
        <taxon>Actiniaria</taxon>
        <taxon>Actiniidae</taxon>
        <taxon>Actinia</taxon>
    </lineage>
</organism>
<sequence>MDLNIQMLQDIPTARAFNSMRSASVTELSALDTKELRPLLPCLVRMALCSPVDQSPSWTEARKGIQKILSGLEVVNSIVALLSVDFSVLEQDASKEQELRRKVGGAGGASVLVESLQNELALEFERSEPSRRLRLILSELLRIMSKISLKEEFIPEKSELFQCEVFLEEVSDVICIAQAELPSLLPLEQVAETLLRVKYGPWLLCRLVANVPDKFEQVCFALISNGEVQDDSSLGGMIRTQALRQLCTMNPAHALVMQAEATRLCCLPGLAVALALDFGSGARSNDRSGGDLIAFLSGLILGGNLKVRNWFAEFVKIGQKSSSSILHALRSQLLKEVSSLIPKRMKKDAVIVTGDSAGESTGGGETHEDRETMEILEAMQMSTDFEIVEEEKPLAVVPEVETFESLEISEDDIIHASALLRLYCGLKNLAGMKLTHEETEVLLSLITCHAPPTAAGVRFVVIGLCTLLACPQIISTPEHEQKAIHLIKWLSKEESHYETASGVHASFGEVLLLISIHFHSNQLESIAELVSSILSMKTKAGPLSRVKSLFTQELFPEKVITSHAVTVPVTPQLNGNMTGFLPIHCIHQLLKSRAFTKHYVPVKNWVYRQLCTCITPLHPLVPGLVEVYVNSIINPSSKAFQQGFTEAEILAIFKGTADTDSTSLIRRPSVYMGNDGGEDMESSLTSRLLMLYYVLLYQDCLLNNMKALVNSEVQQESYSTGLLAHIPIKYLVLQARSRQSEFRGLYAPLLRLLVTHYPHLCLVDEWLIEEEMQDKSYLQGVAKRGVSGVLNVRCSPLKLKEALSVVHENPSMAMLILTKLVNIEPSNLIPYTDPLVNALPSIVLPSVPRRVQMLCCELWSKISTVIPRKLWLATINVLCQDGGPSSYTDEDLIRDPLTVLRCSPRIFRCPPVFDILVRILRGYLAASRTMLSQHLQANPVTKRASSSNYSSTNCNMEQEREELRIALVAAQESAAIQLLLEICLPSKLDKQDGNSMDACLLREIQCRVCSSLHQIFIADPAIAKLVHFQGYPSKLLPVTVAGVPSMHICLDFIPELVNQPQIEKQLFAIQLASYLCLQYPLPKAMGVAKYVLSRLSSLLAALPSSKRASFFIPTLPALVRFCRAFPPLHPEATSFLVQLGKVAASHAKVTTNFVIGSYAGSYDSLLERLSQGINLGAENIDVTTDHEDHGFTDDANYDQIVKTSENKDTEASSHSQDIKLCELVEKTFAELVRISVLKQHEVSS</sequence>
<name>A0A6P8HHG5_ACTTE</name>
<dbReference type="GO" id="GO:0034472">
    <property type="term" value="P:snRNA 3'-end processing"/>
    <property type="evidence" value="ECO:0007669"/>
    <property type="project" value="TreeGrafter"/>
</dbReference>
<evidence type="ECO:0000256" key="1">
    <source>
        <dbReference type="ARBA" id="ARBA00004123"/>
    </source>
</evidence>
<evidence type="ECO:0000256" key="2">
    <source>
        <dbReference type="ARBA" id="ARBA00006705"/>
    </source>
</evidence>